<dbReference type="EMBL" id="LT670844">
    <property type="protein sequence ID" value="SHJ56577.1"/>
    <property type="molecule type" value="Genomic_DNA"/>
</dbReference>
<proteinExistence type="predicted"/>
<accession>A0A1M6KCM3</accession>
<dbReference type="RefSeq" id="WP_154071123.1">
    <property type="nucleotide sequence ID" value="NZ_LT670844.1"/>
</dbReference>
<protein>
    <submittedName>
        <fullName evidence="3">General secretion pathway protein N</fullName>
    </submittedName>
</protein>
<evidence type="ECO:0000313" key="3">
    <source>
        <dbReference type="EMBL" id="SHJ56577.1"/>
    </source>
</evidence>
<feature type="chain" id="PRO_5011979935" evidence="2">
    <location>
        <begin position="27"/>
        <end position="225"/>
    </location>
</feature>
<organism evidence="3 4">
    <name type="scientific">Bradyrhizobium lablabi</name>
    <dbReference type="NCBI Taxonomy" id="722472"/>
    <lineage>
        <taxon>Bacteria</taxon>
        <taxon>Pseudomonadati</taxon>
        <taxon>Pseudomonadota</taxon>
        <taxon>Alphaproteobacteria</taxon>
        <taxon>Hyphomicrobiales</taxon>
        <taxon>Nitrobacteraceae</taxon>
        <taxon>Bradyrhizobium</taxon>
    </lineage>
</organism>
<reference evidence="3 4" key="1">
    <citation type="submission" date="2016-11" db="EMBL/GenBank/DDBJ databases">
        <authorList>
            <person name="Jaros S."/>
            <person name="Januszkiewicz K."/>
            <person name="Wedrychowicz H."/>
        </authorList>
    </citation>
    <scope>NUCLEOTIDE SEQUENCE [LARGE SCALE GENOMIC DNA]</scope>
    <source>
        <strain evidence="3 4">GAS499</strain>
    </source>
</reference>
<feature type="signal peptide" evidence="2">
    <location>
        <begin position="1"/>
        <end position="26"/>
    </location>
</feature>
<evidence type="ECO:0000256" key="2">
    <source>
        <dbReference type="SAM" id="SignalP"/>
    </source>
</evidence>
<name>A0A1M6KCM3_9BRAD</name>
<evidence type="ECO:0000256" key="1">
    <source>
        <dbReference type="SAM" id="MobiDB-lite"/>
    </source>
</evidence>
<dbReference type="Proteomes" id="UP000189935">
    <property type="component" value="Chromosome I"/>
</dbReference>
<gene>
    <name evidence="3" type="ORF">SAMN05444159_0931</name>
</gene>
<sequence>MMLKFSIGILLLVASVHGAAAATAVAAFDPLDTAGAEDARSGSPPASAIWQQPAARAPAQVVTAPAAPAPAPERALSANPLWAIPLTALSGTRDRPIFSSSRRPPAPAVAPAIVPKVAAAPKPREPERPPLSLVGTIASGEEGFGIFLDQSTKAALRLKLGEDYQGWKLRSVQGREATLEKDAQAVTLALPQPGIGQPASEAHMPSANVGKLLSVTSEPRLKPGR</sequence>
<evidence type="ECO:0000313" key="4">
    <source>
        <dbReference type="Proteomes" id="UP000189935"/>
    </source>
</evidence>
<dbReference type="OrthoDB" id="8366079at2"/>
<feature type="region of interest" description="Disordered" evidence="1">
    <location>
        <begin position="34"/>
        <end position="54"/>
    </location>
</feature>
<feature type="region of interest" description="Disordered" evidence="1">
    <location>
        <begin position="192"/>
        <end position="225"/>
    </location>
</feature>
<keyword evidence="2" id="KW-0732">Signal</keyword>
<dbReference type="AlphaFoldDB" id="A0A1M6KCM3"/>